<feature type="binding site" evidence="15 16">
    <location>
        <position position="111"/>
    </location>
    <ligand>
        <name>S-adenosyl-L-methionine</name>
        <dbReference type="ChEBI" id="CHEBI:59789"/>
    </ligand>
</feature>
<evidence type="ECO:0000256" key="10">
    <source>
        <dbReference type="ARBA" id="ARBA00022691"/>
    </source>
</evidence>
<evidence type="ECO:0000256" key="11">
    <source>
        <dbReference type="ARBA" id="ARBA00022694"/>
    </source>
</evidence>
<evidence type="ECO:0000256" key="7">
    <source>
        <dbReference type="ARBA" id="ARBA00022490"/>
    </source>
</evidence>
<comment type="similarity">
    <text evidence="3 15 17">Belongs to the RNA methyltransferase TrmD family.</text>
</comment>
<reference evidence="19" key="2">
    <citation type="journal article" date="2021" name="Microbiome">
        <title>Successional dynamics and alternative stable states in a saline activated sludge microbial community over 9 years.</title>
        <authorList>
            <person name="Wang Y."/>
            <person name="Ye J."/>
            <person name="Ju F."/>
            <person name="Liu L."/>
            <person name="Boyd J.A."/>
            <person name="Deng Y."/>
            <person name="Parks D.H."/>
            <person name="Jiang X."/>
            <person name="Yin X."/>
            <person name="Woodcroft B.J."/>
            <person name="Tyson G.W."/>
            <person name="Hugenholtz P."/>
            <person name="Polz M.F."/>
            <person name="Zhang T."/>
        </authorList>
    </citation>
    <scope>NUCLEOTIDE SEQUENCE</scope>
    <source>
        <strain evidence="19">HKST-UBA17</strain>
    </source>
</reference>
<organism evidence="19 20">
    <name type="scientific">Candidatus Dojkabacteria bacterium</name>
    <dbReference type="NCBI Taxonomy" id="2099670"/>
    <lineage>
        <taxon>Bacteria</taxon>
        <taxon>Candidatus Dojkabacteria</taxon>
    </lineage>
</organism>
<evidence type="ECO:0000256" key="13">
    <source>
        <dbReference type="ARBA" id="ARBA00033392"/>
    </source>
</evidence>
<keyword evidence="11 15" id="KW-0819">tRNA processing</keyword>
<dbReference type="InterPro" id="IPR029026">
    <property type="entry name" value="tRNA_m1G_MTases_N"/>
</dbReference>
<comment type="caution">
    <text evidence="19">The sequence shown here is derived from an EMBL/GenBank/DDBJ whole genome shotgun (WGS) entry which is preliminary data.</text>
</comment>
<evidence type="ECO:0000256" key="4">
    <source>
        <dbReference type="ARBA" id="ARBA00011738"/>
    </source>
</evidence>
<dbReference type="FunFam" id="3.40.1280.10:FF:000001">
    <property type="entry name" value="tRNA (guanine-N(1)-)-methyltransferase"/>
    <property type="match status" value="1"/>
</dbReference>
<dbReference type="Pfam" id="PF01746">
    <property type="entry name" value="tRNA_m1G_MT"/>
    <property type="match status" value="1"/>
</dbReference>
<dbReference type="PANTHER" id="PTHR46417:SF1">
    <property type="entry name" value="TRNA (GUANINE-N(1)-)-METHYLTRANSFERASE"/>
    <property type="match status" value="1"/>
</dbReference>
<evidence type="ECO:0000313" key="19">
    <source>
        <dbReference type="EMBL" id="MCA9376709.1"/>
    </source>
</evidence>
<evidence type="ECO:0000313" key="20">
    <source>
        <dbReference type="Proteomes" id="UP000741282"/>
    </source>
</evidence>
<dbReference type="GO" id="GO:0005829">
    <property type="term" value="C:cytosol"/>
    <property type="evidence" value="ECO:0007669"/>
    <property type="project" value="TreeGrafter"/>
</dbReference>
<dbReference type="AlphaFoldDB" id="A0A955I290"/>
<evidence type="ECO:0000256" key="2">
    <source>
        <dbReference type="ARBA" id="ARBA00004496"/>
    </source>
</evidence>
<dbReference type="Proteomes" id="UP000741282">
    <property type="component" value="Unassembled WGS sequence"/>
</dbReference>
<reference evidence="19" key="1">
    <citation type="submission" date="2020-04" db="EMBL/GenBank/DDBJ databases">
        <authorList>
            <person name="Zhang T."/>
        </authorList>
    </citation>
    <scope>NUCLEOTIDE SEQUENCE</scope>
    <source>
        <strain evidence="19">HKST-UBA17</strain>
    </source>
</reference>
<comment type="subunit">
    <text evidence="4 15 17">Homodimer.</text>
</comment>
<evidence type="ECO:0000256" key="15">
    <source>
        <dbReference type="HAMAP-Rule" id="MF_00605"/>
    </source>
</evidence>
<feature type="binding site" evidence="15 16">
    <location>
        <begin position="131"/>
        <end position="136"/>
    </location>
    <ligand>
        <name>S-adenosyl-L-methionine</name>
        <dbReference type="ChEBI" id="CHEBI:59789"/>
    </ligand>
</feature>
<keyword evidence="9 15" id="KW-0808">Transferase</keyword>
<comment type="function">
    <text evidence="1 15 17">Specifically methylates guanosine-37 in various tRNAs.</text>
</comment>
<proteinExistence type="inferred from homology"/>
<accession>A0A955I290</accession>
<sequence>MRFDIITIFPEQVEDHLKYGVSRIAESKGLVSYFVHDLRKWTRDVHKSVDDRPYGGGAGMVMRIEPIYEALKELKREESKVVLTTPRGKRLDQSLMRKLTTSDDHYIILCGHYEGFDERVHKHLVDIEVSIGDYILSGGELAALVLVDGMTRLVPGVLGNEQSSIEESFEMGALEYPHYTRPEEFNGWKVPGVLLSGNHARITAWRKAQSEKTTRSNRIDIITETKHAKKS</sequence>
<dbReference type="NCBIfam" id="NF000648">
    <property type="entry name" value="PRK00026.1"/>
    <property type="match status" value="1"/>
</dbReference>
<evidence type="ECO:0000256" key="17">
    <source>
        <dbReference type="RuleBase" id="RU003464"/>
    </source>
</evidence>
<evidence type="ECO:0000256" key="9">
    <source>
        <dbReference type="ARBA" id="ARBA00022679"/>
    </source>
</evidence>
<dbReference type="EC" id="2.1.1.228" evidence="5 15"/>
<evidence type="ECO:0000256" key="6">
    <source>
        <dbReference type="ARBA" id="ARBA00014679"/>
    </source>
</evidence>
<evidence type="ECO:0000256" key="16">
    <source>
        <dbReference type="PIRSR" id="PIRSR000386-1"/>
    </source>
</evidence>
<dbReference type="InterPro" id="IPR016009">
    <property type="entry name" value="tRNA_MeTrfase_TRMD/TRM10"/>
</dbReference>
<dbReference type="Gene3D" id="3.40.1280.10">
    <property type="match status" value="1"/>
</dbReference>
<dbReference type="GO" id="GO:0052906">
    <property type="term" value="F:tRNA (guanine(37)-N1)-methyltransferase activity"/>
    <property type="evidence" value="ECO:0007669"/>
    <property type="project" value="UniProtKB-UniRule"/>
</dbReference>
<evidence type="ECO:0000259" key="18">
    <source>
        <dbReference type="Pfam" id="PF01746"/>
    </source>
</evidence>
<protein>
    <recommendedName>
        <fullName evidence="6 15">tRNA (guanine-N(1)-)-methyltransferase</fullName>
        <ecNumber evidence="5 15">2.1.1.228</ecNumber>
    </recommendedName>
    <alternativeName>
        <fullName evidence="12 15">M1G-methyltransferase</fullName>
    </alternativeName>
    <alternativeName>
        <fullName evidence="13 15">tRNA [GM37] methyltransferase</fullName>
    </alternativeName>
</protein>
<dbReference type="GO" id="GO:0002939">
    <property type="term" value="P:tRNA N1-guanine methylation"/>
    <property type="evidence" value="ECO:0007669"/>
    <property type="project" value="TreeGrafter"/>
</dbReference>
<dbReference type="EMBL" id="JAGQLN010000006">
    <property type="protein sequence ID" value="MCA9376709.1"/>
    <property type="molecule type" value="Genomic_DNA"/>
</dbReference>
<evidence type="ECO:0000256" key="5">
    <source>
        <dbReference type="ARBA" id="ARBA00012807"/>
    </source>
</evidence>
<dbReference type="HAMAP" id="MF_00605">
    <property type="entry name" value="TrmD"/>
    <property type="match status" value="1"/>
</dbReference>
<evidence type="ECO:0000256" key="14">
    <source>
        <dbReference type="ARBA" id="ARBA00047783"/>
    </source>
</evidence>
<dbReference type="SUPFAM" id="SSF75217">
    <property type="entry name" value="alpha/beta knot"/>
    <property type="match status" value="1"/>
</dbReference>
<name>A0A955I290_9BACT</name>
<keyword evidence="7 15" id="KW-0963">Cytoplasm</keyword>
<dbReference type="InterPro" id="IPR002649">
    <property type="entry name" value="tRNA_m1G_MeTrfase_TrmD"/>
</dbReference>
<dbReference type="Gene3D" id="1.10.1270.20">
    <property type="entry name" value="tRNA(m1g37)methyltransferase, domain 2"/>
    <property type="match status" value="1"/>
</dbReference>
<evidence type="ECO:0000256" key="8">
    <source>
        <dbReference type="ARBA" id="ARBA00022603"/>
    </source>
</evidence>
<keyword evidence="10 15" id="KW-0949">S-adenosyl-L-methionine</keyword>
<comment type="subcellular location">
    <subcellularLocation>
        <location evidence="2 15 17">Cytoplasm</location>
    </subcellularLocation>
</comment>
<feature type="domain" description="tRNA methyltransferase TRMD/TRM10-type" evidence="18">
    <location>
        <begin position="1"/>
        <end position="223"/>
    </location>
</feature>
<keyword evidence="8 15" id="KW-0489">Methyltransferase</keyword>
<gene>
    <name evidence="15 19" type="primary">trmD</name>
    <name evidence="19" type="ORF">KC685_02195</name>
</gene>
<evidence type="ECO:0000256" key="1">
    <source>
        <dbReference type="ARBA" id="ARBA00002634"/>
    </source>
</evidence>
<dbReference type="PANTHER" id="PTHR46417">
    <property type="entry name" value="TRNA (GUANINE-N(1)-)-METHYLTRANSFERASE"/>
    <property type="match status" value="1"/>
</dbReference>
<evidence type="ECO:0000256" key="12">
    <source>
        <dbReference type="ARBA" id="ARBA00029736"/>
    </source>
</evidence>
<dbReference type="InterPro" id="IPR029028">
    <property type="entry name" value="Alpha/beta_knot_MTases"/>
</dbReference>
<dbReference type="NCBIfam" id="TIGR00088">
    <property type="entry name" value="trmD"/>
    <property type="match status" value="1"/>
</dbReference>
<dbReference type="InterPro" id="IPR023148">
    <property type="entry name" value="tRNA_m1G_MeTrfase_C_sf"/>
</dbReference>
<comment type="catalytic activity">
    <reaction evidence="14 15 17">
        <text>guanosine(37) in tRNA + S-adenosyl-L-methionine = N(1)-methylguanosine(37) in tRNA + S-adenosyl-L-homocysteine + H(+)</text>
        <dbReference type="Rhea" id="RHEA:36899"/>
        <dbReference type="Rhea" id="RHEA-COMP:10145"/>
        <dbReference type="Rhea" id="RHEA-COMP:10147"/>
        <dbReference type="ChEBI" id="CHEBI:15378"/>
        <dbReference type="ChEBI" id="CHEBI:57856"/>
        <dbReference type="ChEBI" id="CHEBI:59789"/>
        <dbReference type="ChEBI" id="CHEBI:73542"/>
        <dbReference type="ChEBI" id="CHEBI:74269"/>
        <dbReference type="EC" id="2.1.1.228"/>
    </reaction>
</comment>
<evidence type="ECO:0000256" key="3">
    <source>
        <dbReference type="ARBA" id="ARBA00007630"/>
    </source>
</evidence>
<dbReference type="CDD" id="cd18080">
    <property type="entry name" value="TrmD-like"/>
    <property type="match status" value="1"/>
</dbReference>
<dbReference type="PIRSF" id="PIRSF000386">
    <property type="entry name" value="tRNA_mtase"/>
    <property type="match status" value="1"/>
</dbReference>